<sequence>MFQVMSVHASVPSPLAAPSHRQQGWRLLAGLLFVTALLGPGWGAVSHATSAPAGSLAEGGVTMLARGGQWVALQQAAGGRVGQCAAFAMSQDGETAPLMVHADANGLELRTGSADWNFPEPRSGQPPATLTITAGASPGQGFPQSFPMFYGDSHSLGAPVTAPQMQGLLQALHLAGSGPDHRVTLHLSGMASGSNAPLHDLPVSLQGADPVLNAFATCTRQAGFAALQPPA</sequence>
<keyword evidence="2" id="KW-1185">Reference proteome</keyword>
<gene>
    <name evidence="1" type="ORF">E3202_04660</name>
</gene>
<dbReference type="RefSeq" id="WP_165600601.1">
    <property type="nucleotide sequence ID" value="NZ_SORZ01000002.1"/>
</dbReference>
<dbReference type="AlphaFoldDB" id="A0A506UKL8"/>
<dbReference type="EMBL" id="SORZ01000002">
    <property type="protein sequence ID" value="TPW33887.1"/>
    <property type="molecule type" value="Genomic_DNA"/>
</dbReference>
<evidence type="ECO:0000313" key="2">
    <source>
        <dbReference type="Proteomes" id="UP000315037"/>
    </source>
</evidence>
<proteinExistence type="predicted"/>
<evidence type="ECO:0000313" key="1">
    <source>
        <dbReference type="EMBL" id="TPW33887.1"/>
    </source>
</evidence>
<dbReference type="Proteomes" id="UP000315037">
    <property type="component" value="Unassembled WGS sequence"/>
</dbReference>
<accession>A0A506UKL8</accession>
<name>A0A506UKL8_9PROT</name>
<protein>
    <submittedName>
        <fullName evidence="1">Uncharacterized protein</fullName>
    </submittedName>
</protein>
<comment type="caution">
    <text evidence="1">The sequence shown here is derived from an EMBL/GenBank/DDBJ whole genome shotgun (WGS) entry which is preliminary data.</text>
</comment>
<reference evidence="1 2" key="1">
    <citation type="submission" date="2019-03" db="EMBL/GenBank/DDBJ databases">
        <title>The complete genome sequence of Neokomagataea sp. Jb2 NBRC113641.</title>
        <authorList>
            <person name="Chua K.-O."/>
            <person name="Chan K.-G."/>
            <person name="See-Too W.-S."/>
        </authorList>
    </citation>
    <scope>NUCLEOTIDE SEQUENCE [LARGE SCALE GENOMIC DNA]</scope>
    <source>
        <strain evidence="1 2">Jb2</strain>
    </source>
</reference>
<organism evidence="1 2">
    <name type="scientific">Oecophyllibacter saccharovorans</name>
    <dbReference type="NCBI Taxonomy" id="2558360"/>
    <lineage>
        <taxon>Bacteria</taxon>
        <taxon>Pseudomonadati</taxon>
        <taxon>Pseudomonadota</taxon>
        <taxon>Alphaproteobacteria</taxon>
        <taxon>Acetobacterales</taxon>
        <taxon>Acetobacteraceae</taxon>
        <taxon>Oecophyllibacter</taxon>
    </lineage>
</organism>